<dbReference type="Gene3D" id="3.40.50.1820">
    <property type="entry name" value="alpha/beta hydrolase"/>
    <property type="match status" value="1"/>
</dbReference>
<organism evidence="3 4">
    <name type="scientific">Angomonas deanei</name>
    <dbReference type="NCBI Taxonomy" id="59799"/>
    <lineage>
        <taxon>Eukaryota</taxon>
        <taxon>Discoba</taxon>
        <taxon>Euglenozoa</taxon>
        <taxon>Kinetoplastea</taxon>
        <taxon>Metakinetoplastina</taxon>
        <taxon>Trypanosomatida</taxon>
        <taxon>Trypanosomatidae</taxon>
        <taxon>Strigomonadinae</taxon>
        <taxon>Angomonas</taxon>
    </lineage>
</organism>
<dbReference type="OrthoDB" id="345705at2759"/>
<dbReference type="PANTHER" id="PTHR45856:SF25">
    <property type="entry name" value="FUNGAL LIPASE-LIKE DOMAIN-CONTAINING PROTEIN"/>
    <property type="match status" value="1"/>
</dbReference>
<sequence>MALSAIDHKKRRIIIAFRGSTDFNNWLENLDFWQMAYPSSSCGEACKVHRGFYGAFDSLAVNLTSDVLWLSRKYPRYSYFITGHSLGGAIAVLCAAHIASNPVFSQGQRKPAVTLYTFGEPRVGNSAFSNWTASLLGKQHRITHGRDPVPRLPPQSWGYLHLPREWWYAEENATSDTPYRVCEDSTEAEDPLCSLSVYSTTVSDHLLYLGICTRCNCSSVTMNDIYALDNNQTLLNIIHERTMGIPG</sequence>
<dbReference type="AlphaFoldDB" id="S9WVZ8"/>
<keyword evidence="1" id="KW-0472">Membrane</keyword>
<dbReference type="GO" id="GO:0006629">
    <property type="term" value="P:lipid metabolic process"/>
    <property type="evidence" value="ECO:0007669"/>
    <property type="project" value="InterPro"/>
</dbReference>
<dbReference type="CDD" id="cd00519">
    <property type="entry name" value="Lipase_3"/>
    <property type="match status" value="1"/>
</dbReference>
<dbReference type="PANTHER" id="PTHR45856">
    <property type="entry name" value="ALPHA/BETA-HYDROLASES SUPERFAMILY PROTEIN"/>
    <property type="match status" value="1"/>
</dbReference>
<keyword evidence="1" id="KW-0812">Transmembrane</keyword>
<evidence type="ECO:0000256" key="1">
    <source>
        <dbReference type="SAM" id="Phobius"/>
    </source>
</evidence>
<keyword evidence="1" id="KW-1133">Transmembrane helix</keyword>
<dbReference type="VEuPathDB" id="TriTrypDB:ADEAN_000098100"/>
<dbReference type="InterPro" id="IPR029058">
    <property type="entry name" value="AB_hydrolase_fold"/>
</dbReference>
<dbReference type="InterPro" id="IPR051218">
    <property type="entry name" value="Sec_MonoDiacylglyc_Lipase"/>
</dbReference>
<dbReference type="EMBL" id="LR877146">
    <property type="protein sequence ID" value="CAD2213538.1"/>
    <property type="molecule type" value="Genomic_DNA"/>
</dbReference>
<name>S9WVZ8_9TRYP</name>
<proteinExistence type="predicted"/>
<evidence type="ECO:0000259" key="2">
    <source>
        <dbReference type="Pfam" id="PF01764"/>
    </source>
</evidence>
<dbReference type="SUPFAM" id="SSF53474">
    <property type="entry name" value="alpha/beta-Hydrolases"/>
    <property type="match status" value="1"/>
</dbReference>
<evidence type="ECO:0000313" key="3">
    <source>
        <dbReference type="EMBL" id="CAD2213538.1"/>
    </source>
</evidence>
<feature type="transmembrane region" description="Helical" evidence="1">
    <location>
        <begin position="77"/>
        <end position="99"/>
    </location>
</feature>
<gene>
    <name evidence="3" type="ORF">ADEAN_000098100</name>
</gene>
<protein>
    <submittedName>
        <fullName evidence="3">Lipase (Class 3), putative</fullName>
    </submittedName>
</protein>
<dbReference type="Proteomes" id="UP000515908">
    <property type="component" value="Chromosome 02"/>
</dbReference>
<feature type="domain" description="Fungal lipase-type" evidence="2">
    <location>
        <begin position="14"/>
        <end position="155"/>
    </location>
</feature>
<accession>S9WVZ8</accession>
<evidence type="ECO:0000313" key="4">
    <source>
        <dbReference type="Proteomes" id="UP000515908"/>
    </source>
</evidence>
<keyword evidence="4" id="KW-1185">Reference proteome</keyword>
<dbReference type="InterPro" id="IPR002921">
    <property type="entry name" value="Fungal_lipase-type"/>
</dbReference>
<dbReference type="Pfam" id="PF01764">
    <property type="entry name" value="Lipase_3"/>
    <property type="match status" value="1"/>
</dbReference>
<reference evidence="3 4" key="1">
    <citation type="submission" date="2020-08" db="EMBL/GenBank/DDBJ databases">
        <authorList>
            <person name="Newling K."/>
            <person name="Davey J."/>
            <person name="Forrester S."/>
        </authorList>
    </citation>
    <scope>NUCLEOTIDE SEQUENCE [LARGE SCALE GENOMIC DNA]</scope>
    <source>
        <strain evidence="4">Crithidia deanei Carvalho (ATCC PRA-265)</strain>
    </source>
</reference>